<protein>
    <submittedName>
        <fullName evidence="2">Amidohydrolase</fullName>
    </submittedName>
</protein>
<evidence type="ECO:0000313" key="2">
    <source>
        <dbReference type="EMBL" id="MBT1173852.1"/>
    </source>
</evidence>
<gene>
    <name evidence="2" type="ORF">JS528_11025</name>
</gene>
<dbReference type="PIRSF" id="PIRSF005962">
    <property type="entry name" value="Pept_M20D_amidohydro"/>
    <property type="match status" value="1"/>
</dbReference>
<dbReference type="InterPro" id="IPR002933">
    <property type="entry name" value="Peptidase_M20"/>
</dbReference>
<dbReference type="Pfam" id="PF01546">
    <property type="entry name" value="Peptidase_M20"/>
    <property type="match status" value="1"/>
</dbReference>
<dbReference type="EMBL" id="JAFEJS010000017">
    <property type="protein sequence ID" value="MBT1173852.1"/>
    <property type="molecule type" value="Genomic_DNA"/>
</dbReference>
<reference evidence="2 3" key="1">
    <citation type="journal article" date="2021" name="Environ. Microbiol.">
        <title>Genetic insights into the dark matter of the mammalian gut microbiota through targeted genome reconstruction.</title>
        <authorList>
            <person name="Lugli G.A."/>
            <person name="Alessandri G."/>
            <person name="Milani C."/>
            <person name="Viappiani A."/>
            <person name="Fontana F."/>
            <person name="Tarracchini C."/>
            <person name="Mancabelli L."/>
            <person name="Argentini C."/>
            <person name="Ruiz L."/>
            <person name="Margolles A."/>
            <person name="van Sinderen D."/>
            <person name="Turroni F."/>
            <person name="Ventura M."/>
        </authorList>
    </citation>
    <scope>NUCLEOTIDE SEQUENCE [LARGE SCALE GENOMIC DNA]</scope>
    <source>
        <strain evidence="2 3">MA2</strain>
    </source>
</reference>
<sequence length="396" mass="43484">MDYSPYEDELRTLRRHFHQWPELSLKERETSAYVERHLRDLGLEVRRVGEYGLTAMIWAPEPGEDEPGGMERRTVLVRAEMDGIAVPDLTDRPWRSRHDGVSHACGHDGNIATLLVFARVCVEHRDELRVNVKLMFQQAEENGEGTALMLDAGVMRDPKVDWFVMIHYVNDAPDGMELHRGASSAAIGRMRLTVHGRSAHWGASGMGVDAIVAAARVVEAVHGVNGSYESVGGSPFIAGIGTVSGGTARNVIADEVTLEGTLRACRLDDYHRLRELLAGRCAAAVRGTGASVDVDIDDDPAPPIISDGELVDLGLEVGRTIWGSDCRLSDVEYLSGDSAARYFDYARGIFFVFTAGIPGEQAHSLHNGAFDFDDSMMWKAVACLHRFVLALGDVRR</sequence>
<organism evidence="2 3">
    <name type="scientific">Bifidobacterium santillanense</name>
    <dbReference type="NCBI Taxonomy" id="2809028"/>
    <lineage>
        <taxon>Bacteria</taxon>
        <taxon>Bacillati</taxon>
        <taxon>Actinomycetota</taxon>
        <taxon>Actinomycetes</taxon>
        <taxon>Bifidobacteriales</taxon>
        <taxon>Bifidobacteriaceae</taxon>
        <taxon>Bifidobacterium</taxon>
    </lineage>
</organism>
<dbReference type="Gene3D" id="3.30.70.360">
    <property type="match status" value="1"/>
</dbReference>
<feature type="domain" description="Peptidase M20 dimerisation" evidence="1">
    <location>
        <begin position="187"/>
        <end position="283"/>
    </location>
</feature>
<dbReference type="InterPro" id="IPR017439">
    <property type="entry name" value="Amidohydrolase"/>
</dbReference>
<name>A0ABS5USI0_9BIFI</name>
<dbReference type="InterPro" id="IPR011650">
    <property type="entry name" value="Peptidase_M20_dimer"/>
</dbReference>
<keyword evidence="3" id="KW-1185">Reference proteome</keyword>
<evidence type="ECO:0000259" key="1">
    <source>
        <dbReference type="Pfam" id="PF07687"/>
    </source>
</evidence>
<dbReference type="PANTHER" id="PTHR11014">
    <property type="entry name" value="PEPTIDASE M20 FAMILY MEMBER"/>
    <property type="match status" value="1"/>
</dbReference>
<evidence type="ECO:0000313" key="3">
    <source>
        <dbReference type="Proteomes" id="UP000773064"/>
    </source>
</evidence>
<dbReference type="InterPro" id="IPR036264">
    <property type="entry name" value="Bact_exopeptidase_dim_dom"/>
</dbReference>
<dbReference type="Proteomes" id="UP000773064">
    <property type="component" value="Unassembled WGS sequence"/>
</dbReference>
<dbReference type="NCBIfam" id="TIGR01891">
    <property type="entry name" value="amidohydrolases"/>
    <property type="match status" value="1"/>
</dbReference>
<dbReference type="PANTHER" id="PTHR11014:SF169">
    <property type="entry name" value="CLAN MH, FAMILY M20, PEPTIDASE T-LIKE METALLOPEPTIDASE"/>
    <property type="match status" value="1"/>
</dbReference>
<accession>A0ABS5USI0</accession>
<comment type="caution">
    <text evidence="2">The sequence shown here is derived from an EMBL/GenBank/DDBJ whole genome shotgun (WGS) entry which is preliminary data.</text>
</comment>
<dbReference type="SUPFAM" id="SSF53187">
    <property type="entry name" value="Zn-dependent exopeptidases"/>
    <property type="match status" value="1"/>
</dbReference>
<dbReference type="RefSeq" id="WP_214359085.1">
    <property type="nucleotide sequence ID" value="NZ_JAFEJS010000017.1"/>
</dbReference>
<dbReference type="Gene3D" id="3.40.630.10">
    <property type="entry name" value="Zn peptidases"/>
    <property type="match status" value="1"/>
</dbReference>
<dbReference type="SUPFAM" id="SSF55031">
    <property type="entry name" value="Bacterial exopeptidase dimerisation domain"/>
    <property type="match status" value="1"/>
</dbReference>
<dbReference type="Pfam" id="PF07687">
    <property type="entry name" value="M20_dimer"/>
    <property type="match status" value="1"/>
</dbReference>
<proteinExistence type="predicted"/>